<evidence type="ECO:0000313" key="8">
    <source>
        <dbReference type="EMBL" id="SUA69045.1"/>
    </source>
</evidence>
<dbReference type="EMBL" id="UGSC01000001">
    <property type="protein sequence ID" value="SUA69045.1"/>
    <property type="molecule type" value="Genomic_DNA"/>
</dbReference>
<feature type="transmembrane region" description="Helical" evidence="6">
    <location>
        <begin position="132"/>
        <end position="151"/>
    </location>
</feature>
<dbReference type="InterPro" id="IPR053160">
    <property type="entry name" value="MFS_DHA3_Transporter"/>
</dbReference>
<evidence type="ECO:0000256" key="3">
    <source>
        <dbReference type="ARBA" id="ARBA00022692"/>
    </source>
</evidence>
<feature type="transmembrane region" description="Helical" evidence="6">
    <location>
        <begin position="239"/>
        <end position="261"/>
    </location>
</feature>
<dbReference type="InterPro" id="IPR036259">
    <property type="entry name" value="MFS_trans_sf"/>
</dbReference>
<keyword evidence="3 6" id="KW-0812">Transmembrane</keyword>
<dbReference type="GeneID" id="93350792"/>
<dbReference type="InterPro" id="IPR005829">
    <property type="entry name" value="Sugar_transporter_CS"/>
</dbReference>
<evidence type="ECO:0000256" key="4">
    <source>
        <dbReference type="ARBA" id="ARBA00022989"/>
    </source>
</evidence>
<protein>
    <submittedName>
        <fullName evidence="8">Permease of the major facilitator superfamily</fullName>
    </submittedName>
</protein>
<feature type="transmembrane region" description="Helical" evidence="6">
    <location>
        <begin position="207"/>
        <end position="227"/>
    </location>
</feature>
<dbReference type="PROSITE" id="PS00216">
    <property type="entry name" value="SUGAR_TRANSPORT_1"/>
    <property type="match status" value="1"/>
</dbReference>
<sequence>MRPHKLFYSVSFLQFFMSEITGTTLILFLLAKGLSLQSANFLLVVFFVSIFLFEIPTGAIADKYGRKISVVLGLCCFLVYSVVFVWTDHIGLLVFAQVFGGLAVCLQSGSLESWVVENSDKPMEVLFTTSNSIQYISGFICGLLGAFLATFNYSLPWAASIVSIILCIILCCFYMKEKNITHRETSATRITTIIGESVRIGFENKSIWIVFVIGLFISFSNSAGNTFQQPRLVGLSEQGIWIMGLIKAGYSLCMTLGSYLVRKLGARYSDVHILMYACGMSGIWLILAGAFNTFYPVLLTFLIYEIGRGMYPVAKQIFLNKRISNEYRSTLLSLDSAISQLGMCIGLIVTGVVSRNFTNLASDQTPIQISWVLCGGIALIPIFLLLYVHWVSRKNNSWKEKVTKQNV</sequence>
<keyword evidence="2" id="KW-0813">Transport</keyword>
<reference evidence="8 9" key="1">
    <citation type="submission" date="2018-06" db="EMBL/GenBank/DDBJ databases">
        <authorList>
            <consortium name="Pathogen Informatics"/>
            <person name="Doyle S."/>
        </authorList>
    </citation>
    <scope>NUCLEOTIDE SEQUENCE [LARGE SCALE GENOMIC DNA]</scope>
    <source>
        <strain evidence="8 9">NCTC10343</strain>
    </source>
</reference>
<dbReference type="Pfam" id="PF07690">
    <property type="entry name" value="MFS_1"/>
    <property type="match status" value="1"/>
</dbReference>
<name>A0A378XYJ3_PAEPO</name>
<keyword evidence="5 6" id="KW-0472">Membrane</keyword>
<feature type="transmembrane region" description="Helical" evidence="6">
    <location>
        <begin position="68"/>
        <end position="86"/>
    </location>
</feature>
<comment type="subcellular location">
    <subcellularLocation>
        <location evidence="1">Cell membrane</location>
        <topology evidence="1">Multi-pass membrane protein</topology>
    </subcellularLocation>
</comment>
<feature type="domain" description="Major facilitator superfamily (MFS) profile" evidence="7">
    <location>
        <begin position="1"/>
        <end position="393"/>
    </location>
</feature>
<feature type="transmembrane region" description="Helical" evidence="6">
    <location>
        <begin position="37"/>
        <end position="56"/>
    </location>
</feature>
<proteinExistence type="predicted"/>
<dbReference type="PROSITE" id="PS50850">
    <property type="entry name" value="MFS"/>
    <property type="match status" value="1"/>
</dbReference>
<feature type="transmembrane region" description="Helical" evidence="6">
    <location>
        <begin position="92"/>
        <end position="111"/>
    </location>
</feature>
<evidence type="ECO:0000259" key="7">
    <source>
        <dbReference type="PROSITE" id="PS50850"/>
    </source>
</evidence>
<dbReference type="InterPro" id="IPR011701">
    <property type="entry name" value="MFS"/>
</dbReference>
<evidence type="ECO:0000256" key="1">
    <source>
        <dbReference type="ARBA" id="ARBA00004651"/>
    </source>
</evidence>
<dbReference type="AlphaFoldDB" id="A0A378XYJ3"/>
<feature type="transmembrane region" description="Helical" evidence="6">
    <location>
        <begin position="369"/>
        <end position="391"/>
    </location>
</feature>
<evidence type="ECO:0000256" key="2">
    <source>
        <dbReference type="ARBA" id="ARBA00022448"/>
    </source>
</evidence>
<dbReference type="RefSeq" id="WP_019686943.1">
    <property type="nucleotide sequence ID" value="NZ_CP036496.1"/>
</dbReference>
<dbReference type="SUPFAM" id="SSF103473">
    <property type="entry name" value="MFS general substrate transporter"/>
    <property type="match status" value="1"/>
</dbReference>
<dbReference type="PANTHER" id="PTHR23530:SF1">
    <property type="entry name" value="PERMEASE, MAJOR FACILITATOR SUPERFAMILY-RELATED"/>
    <property type="match status" value="1"/>
</dbReference>
<evidence type="ECO:0000256" key="6">
    <source>
        <dbReference type="SAM" id="Phobius"/>
    </source>
</evidence>
<dbReference type="Proteomes" id="UP000254400">
    <property type="component" value="Unassembled WGS sequence"/>
</dbReference>
<accession>A0A378XYJ3</accession>
<evidence type="ECO:0000313" key="9">
    <source>
        <dbReference type="Proteomes" id="UP000254400"/>
    </source>
</evidence>
<dbReference type="GO" id="GO:0022857">
    <property type="term" value="F:transmembrane transporter activity"/>
    <property type="evidence" value="ECO:0007669"/>
    <property type="project" value="InterPro"/>
</dbReference>
<dbReference type="GO" id="GO:0005886">
    <property type="term" value="C:plasma membrane"/>
    <property type="evidence" value="ECO:0007669"/>
    <property type="project" value="UniProtKB-SubCell"/>
</dbReference>
<organism evidence="8 9">
    <name type="scientific">Paenibacillus polymyxa</name>
    <name type="common">Bacillus polymyxa</name>
    <dbReference type="NCBI Taxonomy" id="1406"/>
    <lineage>
        <taxon>Bacteria</taxon>
        <taxon>Bacillati</taxon>
        <taxon>Bacillota</taxon>
        <taxon>Bacilli</taxon>
        <taxon>Bacillales</taxon>
        <taxon>Paenibacillaceae</taxon>
        <taxon>Paenibacillus</taxon>
    </lineage>
</organism>
<evidence type="ECO:0000256" key="5">
    <source>
        <dbReference type="ARBA" id="ARBA00023136"/>
    </source>
</evidence>
<keyword evidence="4 6" id="KW-1133">Transmembrane helix</keyword>
<feature type="transmembrane region" description="Helical" evidence="6">
    <location>
        <begin position="12"/>
        <end position="31"/>
    </location>
</feature>
<dbReference type="PANTHER" id="PTHR23530">
    <property type="entry name" value="TRANSPORT PROTEIN-RELATED"/>
    <property type="match status" value="1"/>
</dbReference>
<gene>
    <name evidence="8" type="ORF">NCTC10343_02015</name>
</gene>
<feature type="transmembrane region" description="Helical" evidence="6">
    <location>
        <begin position="157"/>
        <end position="175"/>
    </location>
</feature>
<dbReference type="InterPro" id="IPR020846">
    <property type="entry name" value="MFS_dom"/>
</dbReference>
<dbReference type="Gene3D" id="1.20.1250.20">
    <property type="entry name" value="MFS general substrate transporter like domains"/>
    <property type="match status" value="1"/>
</dbReference>